<sequence>MPSRDTDSPADEQVVPPSAKKLTVKQEREQRRLEKVEKFKKEQARAKRNRIVAITLSSVAAVAVVAIIVAIVVSSAVPKRDPADIAIDGVQTWEDIDYTHVQGVVDYENEFDMNPPAGGSHNQAWLNCGIYEEPQQPEYAVHSLEHGAVWVTYNPDSVSGDDLTTLRDSLPSSYVVLSPYPGLDAPVVASAWGAQVKLDGVDDTRLADFVEKYWQAGDVPEPGASCVGAIDGPGKL</sequence>
<evidence type="ECO:0000313" key="3">
    <source>
        <dbReference type="EMBL" id="PWB97391.1"/>
    </source>
</evidence>
<keyword evidence="2" id="KW-0472">Membrane</keyword>
<name>A0A2U1T0I9_9MICO</name>
<dbReference type="AlphaFoldDB" id="A0A2U1T0I9"/>
<keyword evidence="2" id="KW-0812">Transmembrane</keyword>
<organism evidence="3 4">
    <name type="scientific">Homoserinimonas hongtaonis</name>
    <dbReference type="NCBI Taxonomy" id="2079791"/>
    <lineage>
        <taxon>Bacteria</taxon>
        <taxon>Bacillati</taxon>
        <taxon>Actinomycetota</taxon>
        <taxon>Actinomycetes</taxon>
        <taxon>Micrococcales</taxon>
        <taxon>Microbacteriaceae</taxon>
        <taxon>Homoserinimonas</taxon>
    </lineage>
</organism>
<keyword evidence="2" id="KW-1133">Transmembrane helix</keyword>
<gene>
    <name evidence="3" type="ORF">DF220_05785</name>
</gene>
<dbReference type="EMBL" id="QEEX01000001">
    <property type="protein sequence ID" value="PWB97391.1"/>
    <property type="molecule type" value="Genomic_DNA"/>
</dbReference>
<reference evidence="4" key="1">
    <citation type="submission" date="2018-04" db="EMBL/GenBank/DDBJ databases">
        <authorList>
            <person name="Liu S."/>
            <person name="Wang Z."/>
            <person name="Li J."/>
        </authorList>
    </citation>
    <scope>NUCLEOTIDE SEQUENCE [LARGE SCALE GENOMIC DNA]</scope>
    <source>
        <strain evidence="4">S1194</strain>
    </source>
</reference>
<dbReference type="OrthoDB" id="164831at2"/>
<feature type="region of interest" description="Disordered" evidence="1">
    <location>
        <begin position="1"/>
        <end position="27"/>
    </location>
</feature>
<keyword evidence="4" id="KW-1185">Reference proteome</keyword>
<accession>A0A2U1T0I9</accession>
<proteinExistence type="predicted"/>
<dbReference type="Pfam" id="PF11303">
    <property type="entry name" value="DUF3105"/>
    <property type="match status" value="1"/>
</dbReference>
<evidence type="ECO:0000256" key="1">
    <source>
        <dbReference type="SAM" id="MobiDB-lite"/>
    </source>
</evidence>
<dbReference type="Proteomes" id="UP000244978">
    <property type="component" value="Unassembled WGS sequence"/>
</dbReference>
<evidence type="ECO:0000313" key="4">
    <source>
        <dbReference type="Proteomes" id="UP000244978"/>
    </source>
</evidence>
<dbReference type="RefSeq" id="WP_108517703.1">
    <property type="nucleotide sequence ID" value="NZ_CP026951.1"/>
</dbReference>
<comment type="caution">
    <text evidence="3">The sequence shown here is derived from an EMBL/GenBank/DDBJ whole genome shotgun (WGS) entry which is preliminary data.</text>
</comment>
<dbReference type="KEGG" id="salc:C2138_10610"/>
<protein>
    <submittedName>
        <fullName evidence="3">DUF3105 domain-containing protein</fullName>
    </submittedName>
</protein>
<dbReference type="InterPro" id="IPR021454">
    <property type="entry name" value="DUF3105"/>
</dbReference>
<feature type="transmembrane region" description="Helical" evidence="2">
    <location>
        <begin position="51"/>
        <end position="73"/>
    </location>
</feature>
<evidence type="ECO:0000256" key="2">
    <source>
        <dbReference type="SAM" id="Phobius"/>
    </source>
</evidence>